<evidence type="ECO:0000256" key="7">
    <source>
        <dbReference type="ARBA" id="ARBA00023316"/>
    </source>
</evidence>
<dbReference type="EMBL" id="JABWDY010040012">
    <property type="protein sequence ID" value="KAF5178486.1"/>
    <property type="molecule type" value="Genomic_DNA"/>
</dbReference>
<dbReference type="OrthoDB" id="1706145at2759"/>
<proteinExistence type="predicted"/>
<accession>A0A7J6V0M1</accession>
<evidence type="ECO:0000256" key="9">
    <source>
        <dbReference type="PIRSR" id="PIRSR605150-3"/>
    </source>
</evidence>
<evidence type="ECO:0000256" key="2">
    <source>
        <dbReference type="ARBA" id="ARBA00022676"/>
    </source>
</evidence>
<sequence>MVKIKLIPPKWMSDCLCWYMYVSREKRPGYDQNKKAGAMNALVRTSAIMSDGPFILNPDCDNYIYNSLSLREGMCFMLDRGLALPRATEHHGWFGRSKIKLLLRKPKVEKKQVDEIAFPILSDRNDDDGDIESLLHPRKFGNSTTLAASIPVAVYQGRLLQELLGKGCQGQPAGSLAVPREPLDAATVAEAITVISCFYEDKTEWGQRLGWIYGSVTEDVVTGYRMHNTGWRSIYCVTKRDAVRVTAPINLTDRLHQSHCACWPFLRLSGLELNYMIGGEMNTSGWSVELALTLLLCSKQGLLKVIAGVDISFTLTSKSATPEDGDNEFADLYVVKWSFLIVMPITIMMVHMMAIEVGVARTMYSIFPQWSKLLGGVLFSF</sequence>
<evidence type="ECO:0000256" key="4">
    <source>
        <dbReference type="ARBA" id="ARBA00022692"/>
    </source>
</evidence>
<dbReference type="GO" id="GO:0071555">
    <property type="term" value="P:cell wall organization"/>
    <property type="evidence" value="ECO:0007669"/>
    <property type="project" value="UniProtKB-KW"/>
</dbReference>
<feature type="binding site" evidence="8">
    <location>
        <position position="34"/>
    </location>
    <ligand>
        <name>UDP-alpha-D-glucose</name>
        <dbReference type="ChEBI" id="CHEBI:58885"/>
    </ligand>
</feature>
<evidence type="ECO:0000313" key="11">
    <source>
        <dbReference type="EMBL" id="KAF5178486.1"/>
    </source>
</evidence>
<gene>
    <name evidence="11" type="ORF">FRX31_031927</name>
</gene>
<keyword evidence="6 10" id="KW-0472">Membrane</keyword>
<keyword evidence="7" id="KW-0961">Cell wall biogenesis/degradation</keyword>
<dbReference type="GO" id="GO:0016020">
    <property type="term" value="C:membrane"/>
    <property type="evidence" value="ECO:0007669"/>
    <property type="project" value="InterPro"/>
</dbReference>
<dbReference type="Proteomes" id="UP000554482">
    <property type="component" value="Unassembled WGS sequence"/>
</dbReference>
<dbReference type="AlphaFoldDB" id="A0A7J6V0M1"/>
<dbReference type="InterPro" id="IPR005150">
    <property type="entry name" value="Cellulose_synth"/>
</dbReference>
<feature type="binding site" evidence="9">
    <location>
        <position position="35"/>
    </location>
    <ligand>
        <name>Mn(2+)</name>
        <dbReference type="ChEBI" id="CHEBI:29035"/>
    </ligand>
</feature>
<evidence type="ECO:0000313" key="12">
    <source>
        <dbReference type="Proteomes" id="UP000554482"/>
    </source>
</evidence>
<keyword evidence="4 10" id="KW-0812">Transmembrane</keyword>
<feature type="binding site" evidence="9">
    <location>
        <position position="59"/>
    </location>
    <ligand>
        <name>Mn(2+)</name>
        <dbReference type="ChEBI" id="CHEBI:29035"/>
    </ligand>
</feature>
<evidence type="ECO:0000256" key="5">
    <source>
        <dbReference type="ARBA" id="ARBA00022989"/>
    </source>
</evidence>
<dbReference type="GO" id="GO:0030244">
    <property type="term" value="P:cellulose biosynthetic process"/>
    <property type="evidence" value="ECO:0007669"/>
    <property type="project" value="InterPro"/>
</dbReference>
<name>A0A7J6V0M1_THATH</name>
<keyword evidence="5 10" id="KW-1133">Transmembrane helix</keyword>
<feature type="transmembrane region" description="Helical" evidence="10">
    <location>
        <begin position="337"/>
        <end position="359"/>
    </location>
</feature>
<reference evidence="11 12" key="1">
    <citation type="submission" date="2020-06" db="EMBL/GenBank/DDBJ databases">
        <title>Transcriptomic and genomic resources for Thalictrum thalictroides and T. hernandezii: Facilitating candidate gene discovery in an emerging model plant lineage.</title>
        <authorList>
            <person name="Arias T."/>
            <person name="Riano-Pachon D.M."/>
            <person name="Di Stilio V.S."/>
        </authorList>
    </citation>
    <scope>NUCLEOTIDE SEQUENCE [LARGE SCALE GENOMIC DNA]</scope>
    <source>
        <strain evidence="12">cv. WT478/WT964</strain>
        <tissue evidence="11">Leaves</tissue>
    </source>
</reference>
<evidence type="ECO:0000256" key="10">
    <source>
        <dbReference type="SAM" id="Phobius"/>
    </source>
</evidence>
<protein>
    <submittedName>
        <fullName evidence="11">Cellulose synthase-like protein</fullName>
    </submittedName>
</protein>
<keyword evidence="12" id="KW-1185">Reference proteome</keyword>
<organism evidence="11 12">
    <name type="scientific">Thalictrum thalictroides</name>
    <name type="common">Rue-anemone</name>
    <name type="synonym">Anemone thalictroides</name>
    <dbReference type="NCBI Taxonomy" id="46969"/>
    <lineage>
        <taxon>Eukaryota</taxon>
        <taxon>Viridiplantae</taxon>
        <taxon>Streptophyta</taxon>
        <taxon>Embryophyta</taxon>
        <taxon>Tracheophyta</taxon>
        <taxon>Spermatophyta</taxon>
        <taxon>Magnoliopsida</taxon>
        <taxon>Ranunculales</taxon>
        <taxon>Ranunculaceae</taxon>
        <taxon>Thalictroideae</taxon>
        <taxon>Thalictrum</taxon>
    </lineage>
</organism>
<dbReference type="GO" id="GO:0016760">
    <property type="term" value="F:cellulose synthase (UDP-forming) activity"/>
    <property type="evidence" value="ECO:0007669"/>
    <property type="project" value="InterPro"/>
</dbReference>
<evidence type="ECO:0000256" key="6">
    <source>
        <dbReference type="ARBA" id="ARBA00023136"/>
    </source>
</evidence>
<dbReference type="GO" id="GO:0012505">
    <property type="term" value="C:endomembrane system"/>
    <property type="evidence" value="ECO:0007669"/>
    <property type="project" value="UniProtKB-SubCell"/>
</dbReference>
<dbReference type="PANTHER" id="PTHR13301">
    <property type="entry name" value="X-BOX TRANSCRIPTION FACTOR-RELATED"/>
    <property type="match status" value="1"/>
</dbReference>
<evidence type="ECO:0000256" key="1">
    <source>
        <dbReference type="ARBA" id="ARBA00004308"/>
    </source>
</evidence>
<dbReference type="Pfam" id="PF03552">
    <property type="entry name" value="Cellulose_synt"/>
    <property type="match status" value="3"/>
</dbReference>
<keyword evidence="3" id="KW-0808">Transferase</keyword>
<comment type="subcellular location">
    <subcellularLocation>
        <location evidence="1">Endomembrane system</location>
    </subcellularLocation>
</comment>
<comment type="caution">
    <text evidence="11">The sequence shown here is derived from an EMBL/GenBank/DDBJ whole genome shotgun (WGS) entry which is preliminary data.</text>
</comment>
<evidence type="ECO:0000256" key="3">
    <source>
        <dbReference type="ARBA" id="ARBA00022679"/>
    </source>
</evidence>
<keyword evidence="2" id="KW-0328">Glycosyltransferase</keyword>
<evidence type="ECO:0000256" key="8">
    <source>
        <dbReference type="PIRSR" id="PIRSR605150-2"/>
    </source>
</evidence>